<name>A0ACB1ABT4_MELEN</name>
<organism evidence="1 2">
    <name type="scientific">Meloidogyne enterolobii</name>
    <name type="common">Root-knot nematode worm</name>
    <name type="synonym">Meloidogyne mayaguensis</name>
    <dbReference type="NCBI Taxonomy" id="390850"/>
    <lineage>
        <taxon>Eukaryota</taxon>
        <taxon>Metazoa</taxon>
        <taxon>Ecdysozoa</taxon>
        <taxon>Nematoda</taxon>
        <taxon>Chromadorea</taxon>
        <taxon>Rhabditida</taxon>
        <taxon>Tylenchina</taxon>
        <taxon>Tylenchomorpha</taxon>
        <taxon>Tylenchoidea</taxon>
        <taxon>Meloidogynidae</taxon>
        <taxon>Meloidogyninae</taxon>
        <taxon>Meloidogyne</taxon>
    </lineage>
</organism>
<evidence type="ECO:0000313" key="1">
    <source>
        <dbReference type="EMBL" id="CAK5088969.1"/>
    </source>
</evidence>
<proteinExistence type="predicted"/>
<evidence type="ECO:0000313" key="2">
    <source>
        <dbReference type="Proteomes" id="UP001497535"/>
    </source>
</evidence>
<comment type="caution">
    <text evidence="1">The sequence shown here is derived from an EMBL/GenBank/DDBJ whole genome shotgun (WGS) entry which is preliminary data.</text>
</comment>
<accession>A0ACB1ABT4</accession>
<dbReference type="EMBL" id="CAVMJV010000075">
    <property type="protein sequence ID" value="CAK5088969.1"/>
    <property type="molecule type" value="Genomic_DNA"/>
</dbReference>
<dbReference type="Proteomes" id="UP001497535">
    <property type="component" value="Unassembled WGS sequence"/>
</dbReference>
<sequence>MNNKLFFLTTLSIFVFLFDKGSAKVPLRAKRGDELEPTNNETLPTSTTEEEISANNSTTTEGNEDGNEEEKANEDDLDEEDLPHVSHSTDTTTTSLDDYYGENMHAEETPNETDNKNITKDSDGENKFNESVDFDGKNCVLAEGKGIAFKIKNGELEYATNGSIKVRETKDKEIINFSMVNIENLSTKICGIGNYEQFSYCARLKFFGSKGIDIVKNSTLFERNNPKSISEYEKNYMQDMALVMIEGCVICGNSSNQTITLKFIQLHPKVMNF</sequence>
<protein>
    <submittedName>
        <fullName evidence="1">Uncharacterized protein</fullName>
    </submittedName>
</protein>
<reference evidence="1" key="1">
    <citation type="submission" date="2023-11" db="EMBL/GenBank/DDBJ databases">
        <authorList>
            <person name="Poullet M."/>
        </authorList>
    </citation>
    <scope>NUCLEOTIDE SEQUENCE</scope>
    <source>
        <strain evidence="1">E1834</strain>
    </source>
</reference>
<gene>
    <name evidence="1" type="ORF">MENTE1834_LOCUS36663</name>
</gene>
<keyword evidence="2" id="KW-1185">Reference proteome</keyword>